<evidence type="ECO:0000313" key="1">
    <source>
        <dbReference type="EMBL" id="KAA8995262.1"/>
    </source>
</evidence>
<gene>
    <name evidence="1" type="ORF">FJU30_24940</name>
</gene>
<dbReference type="OrthoDB" id="9803986at2"/>
<dbReference type="InterPro" id="IPR005358">
    <property type="entry name" value="Puta_zinc/iron-chelating_dom"/>
</dbReference>
<evidence type="ECO:0000313" key="2">
    <source>
        <dbReference type="Proteomes" id="UP000335415"/>
    </source>
</evidence>
<dbReference type="PANTHER" id="PTHR36931">
    <property type="entry name" value="UPF0153 PROTEIN YEIW"/>
    <property type="match status" value="1"/>
</dbReference>
<dbReference type="Pfam" id="PF03692">
    <property type="entry name" value="CxxCxxCC"/>
    <property type="match status" value="1"/>
</dbReference>
<dbReference type="PANTHER" id="PTHR36931:SF1">
    <property type="entry name" value="UPF0153 PROTEIN YEIW"/>
    <property type="match status" value="1"/>
</dbReference>
<name>A0A5J5FQK1_9GAMM</name>
<dbReference type="InterPro" id="IPR052572">
    <property type="entry name" value="UPF0153_domain"/>
</dbReference>
<dbReference type="Proteomes" id="UP000335415">
    <property type="component" value="Unassembled WGS sequence"/>
</dbReference>
<dbReference type="AlphaFoldDB" id="A0A5J5FQK1"/>
<accession>A0A5J5FQK1</accession>
<dbReference type="EMBL" id="VYKJ01000021">
    <property type="protein sequence ID" value="KAA8995262.1"/>
    <property type="molecule type" value="Genomic_DNA"/>
</dbReference>
<comment type="caution">
    <text evidence="1">The sequence shown here is derived from an EMBL/GenBank/DDBJ whole genome shotgun (WGS) entry which is preliminary data.</text>
</comment>
<proteinExistence type="predicted"/>
<dbReference type="RefSeq" id="WP_150437663.1">
    <property type="nucleotide sequence ID" value="NZ_VYKJ01000021.1"/>
</dbReference>
<organism evidence="1 2">
    <name type="scientific">Affinibrenneria salicis</name>
    <dbReference type="NCBI Taxonomy" id="2590031"/>
    <lineage>
        <taxon>Bacteria</taxon>
        <taxon>Pseudomonadati</taxon>
        <taxon>Pseudomonadota</taxon>
        <taxon>Gammaproteobacteria</taxon>
        <taxon>Enterobacterales</taxon>
        <taxon>Pectobacteriaceae</taxon>
        <taxon>Affinibrenneria</taxon>
    </lineage>
</organism>
<sequence>MECRALCGACCIAPSISSPLPGMPEGKPAGVPCPHLDAQMRCGLFGSPLRPAVCRSLRPTREMCRSQRDEALIYLTRLERLTAP</sequence>
<reference evidence="1 2" key="1">
    <citation type="submission" date="2019-09" db="EMBL/GenBank/DDBJ databases">
        <authorList>
            <person name="Li Y."/>
        </authorList>
    </citation>
    <scope>NUCLEOTIDE SEQUENCE [LARGE SCALE GENOMIC DNA]</scope>
    <source>
        <strain evidence="1 2">L3-3HA</strain>
    </source>
</reference>
<protein>
    <submittedName>
        <fullName evidence="1">YkgJ family cysteine cluster protein</fullName>
    </submittedName>
</protein>
<keyword evidence="2" id="KW-1185">Reference proteome</keyword>